<evidence type="ECO:0000256" key="4">
    <source>
        <dbReference type="ARBA" id="ARBA00022989"/>
    </source>
</evidence>
<evidence type="ECO:0000256" key="1">
    <source>
        <dbReference type="ARBA" id="ARBA00004651"/>
    </source>
</evidence>
<evidence type="ECO:0000256" key="6">
    <source>
        <dbReference type="SAM" id="Phobius"/>
    </source>
</evidence>
<keyword evidence="2" id="KW-1003">Cell membrane</keyword>
<evidence type="ECO:0000313" key="7">
    <source>
        <dbReference type="EMBL" id="WWX23015.1"/>
    </source>
</evidence>
<dbReference type="PANTHER" id="PTHR30086:SF20">
    <property type="entry name" value="ARGININE EXPORTER PROTEIN ARGO-RELATED"/>
    <property type="match status" value="1"/>
</dbReference>
<keyword evidence="5 6" id="KW-0472">Membrane</keyword>
<sequence length="197" mass="20933">MNMETYAAFVLFVIVMTGTPGAGNLTMMGIGQTTGFKSAIPFLIGATVGAVSLDTTVALGLGKIIQTSPNLAMIMKVCGTCYILYLGWKLLTMRLGSHTVNRRFTFWEGVILHPLNPKSWAMALVGFTQFADPSLPLPGQVAVFVLTFMVFQVSFHSAWGLAGAAILRTLKSGAVLTGVNCALVAVMVGATMYALFV</sequence>
<dbReference type="InterPro" id="IPR001123">
    <property type="entry name" value="LeuE-type"/>
</dbReference>
<feature type="transmembrane region" description="Helical" evidence="6">
    <location>
        <begin position="174"/>
        <end position="196"/>
    </location>
</feature>
<evidence type="ECO:0000256" key="3">
    <source>
        <dbReference type="ARBA" id="ARBA00022692"/>
    </source>
</evidence>
<proteinExistence type="predicted"/>
<protein>
    <submittedName>
        <fullName evidence="7">LysE family translocator</fullName>
    </submittedName>
</protein>
<name>A0ABZ2IWF8_9BACT</name>
<dbReference type="Proteomes" id="UP001385389">
    <property type="component" value="Chromosome"/>
</dbReference>
<comment type="subcellular location">
    <subcellularLocation>
        <location evidence="1">Cell membrane</location>
        <topology evidence="1">Multi-pass membrane protein</topology>
    </subcellularLocation>
</comment>
<organism evidence="7 8">
    <name type="scientific">Pseudodesulfovibrio methanolicus</name>
    <dbReference type="NCBI Taxonomy" id="3126690"/>
    <lineage>
        <taxon>Bacteria</taxon>
        <taxon>Pseudomonadati</taxon>
        <taxon>Thermodesulfobacteriota</taxon>
        <taxon>Desulfovibrionia</taxon>
        <taxon>Desulfovibrionales</taxon>
        <taxon>Desulfovibrionaceae</taxon>
    </lineage>
</organism>
<gene>
    <name evidence="7" type="ORF">V8V93_02160</name>
</gene>
<dbReference type="PANTHER" id="PTHR30086">
    <property type="entry name" value="ARGININE EXPORTER PROTEIN ARGO"/>
    <property type="match status" value="1"/>
</dbReference>
<evidence type="ECO:0000313" key="8">
    <source>
        <dbReference type="Proteomes" id="UP001385389"/>
    </source>
</evidence>
<feature type="transmembrane region" description="Helical" evidence="6">
    <location>
        <begin position="73"/>
        <end position="91"/>
    </location>
</feature>
<dbReference type="EMBL" id="CP146609">
    <property type="protein sequence ID" value="WWX23015.1"/>
    <property type="molecule type" value="Genomic_DNA"/>
</dbReference>
<dbReference type="Pfam" id="PF01810">
    <property type="entry name" value="LysE"/>
    <property type="match status" value="1"/>
</dbReference>
<evidence type="ECO:0000256" key="2">
    <source>
        <dbReference type="ARBA" id="ARBA00022475"/>
    </source>
</evidence>
<keyword evidence="8" id="KW-1185">Reference proteome</keyword>
<keyword evidence="4 6" id="KW-1133">Transmembrane helix</keyword>
<feature type="transmembrane region" description="Helical" evidence="6">
    <location>
        <begin position="141"/>
        <end position="167"/>
    </location>
</feature>
<keyword evidence="3 6" id="KW-0812">Transmembrane</keyword>
<reference evidence="7 8" key="1">
    <citation type="submission" date="2024-03" db="EMBL/GenBank/DDBJ databases">
        <title>Phenotype and Genome Characterization of a Sulfate-Reducing Bacterium Pseudodesulfovibrio sp. strain 5S69, isolated from Petroleum Reservoir in Tatarstan (Russia).</title>
        <authorList>
            <person name="Bidzhieva S.K."/>
            <person name="Kadnikov V."/>
            <person name="Tourova T.P."/>
            <person name="Samigullina S.R."/>
            <person name="Sokolova D.S."/>
            <person name="Poltaraus A.B."/>
            <person name="Avtukh A.N."/>
            <person name="Tereshina V.M."/>
            <person name="Mardanov A.V."/>
            <person name="Nazina T.N."/>
        </authorList>
    </citation>
    <scope>NUCLEOTIDE SEQUENCE [LARGE SCALE GENOMIC DNA]</scope>
    <source>
        <strain evidence="7 8">5S69</strain>
    </source>
</reference>
<feature type="transmembrane region" description="Helical" evidence="6">
    <location>
        <begin position="39"/>
        <end position="61"/>
    </location>
</feature>
<evidence type="ECO:0000256" key="5">
    <source>
        <dbReference type="ARBA" id="ARBA00023136"/>
    </source>
</evidence>
<accession>A0ABZ2IWF8</accession>
<dbReference type="RefSeq" id="WP_338668730.1">
    <property type="nucleotide sequence ID" value="NZ_CP146609.1"/>
</dbReference>